<sequence>MSCQSAGSSTATRAVLFAARKAHGRPARTGRPCTLADKAKVAIFISGRGSNMAALLYASQLPEAAYEVVLVAANDPSADGLQLAAAEGVHTFALSHQGMPRADHEAAMEKAARQAGADYIILAGYMRILTDRFVKRWQERMLNIHPSLLPKYPGLDTHQRAIDAGDSHGGVSVHLVTPDLDAGEVLGQMKVAIREGETAESLAERVRYAEHQLYPRILGDYVSRESDPSFLLERVRKLALALPQTHERESHGAPGWRAGSEKSGKYFAYFNDQHHGSDHVALLVKTSGMDELLNLVEAQPHAYFKPAYYGASGWIGLILNRPNLDWEHVGEWLERSWRSIAPKSVTRLMNVAEEF</sequence>
<keyword evidence="7" id="KW-1185">Reference proteome</keyword>
<feature type="site" description="Raises pKa of active site His" evidence="4">
    <location>
        <position position="181"/>
    </location>
</feature>
<comment type="caution">
    <text evidence="6">The sequence shown here is derived from an EMBL/GenBank/DDBJ whole genome shotgun (WGS) entry which is preliminary data.</text>
</comment>
<evidence type="ECO:0000259" key="5">
    <source>
        <dbReference type="Pfam" id="PF00551"/>
    </source>
</evidence>
<feature type="binding site" evidence="4">
    <location>
        <begin position="126"/>
        <end position="129"/>
    </location>
    <ligand>
        <name>(6R)-10-formyltetrahydrofolate</name>
        <dbReference type="ChEBI" id="CHEBI:195366"/>
    </ligand>
</feature>
<dbReference type="OrthoDB" id="9806170at2"/>
<feature type="binding site" evidence="4">
    <location>
        <begin position="49"/>
        <end position="51"/>
    </location>
    <ligand>
        <name>N(1)-(5-phospho-beta-D-ribosyl)glycinamide</name>
        <dbReference type="ChEBI" id="CHEBI:143788"/>
    </ligand>
</feature>
<proteinExistence type="inferred from homology"/>
<dbReference type="Gene3D" id="3.40.50.170">
    <property type="entry name" value="Formyl transferase, N-terminal domain"/>
    <property type="match status" value="1"/>
</dbReference>
<dbReference type="NCBIfam" id="TIGR00639">
    <property type="entry name" value="PurN"/>
    <property type="match status" value="1"/>
</dbReference>
<comment type="similarity">
    <text evidence="4">Belongs to the GART family.</text>
</comment>
<evidence type="ECO:0000256" key="1">
    <source>
        <dbReference type="ARBA" id="ARBA00005054"/>
    </source>
</evidence>
<dbReference type="SUPFAM" id="SSF142906">
    <property type="entry name" value="YjbR-like"/>
    <property type="match status" value="1"/>
</dbReference>
<evidence type="ECO:0000256" key="4">
    <source>
        <dbReference type="HAMAP-Rule" id="MF_01930"/>
    </source>
</evidence>
<evidence type="ECO:0000256" key="3">
    <source>
        <dbReference type="ARBA" id="ARBA00022755"/>
    </source>
</evidence>
<accession>A0A844XNJ3</accession>
<feature type="domain" description="Formyl transferase N-terminal" evidence="5">
    <location>
        <begin position="40"/>
        <end position="217"/>
    </location>
</feature>
<comment type="function">
    <text evidence="4">Catalyzes the transfer of a formyl group from 10-formyltetrahydrofolate to 5-phospho-ribosyl-glycinamide (GAR), producing 5-phospho-ribosyl-N-formylglycinamide (FGAR) and tetrahydrofolate.</text>
</comment>
<dbReference type="InterPro" id="IPR038056">
    <property type="entry name" value="YjbR-like_sf"/>
</dbReference>
<dbReference type="EC" id="2.1.2.2" evidence="4"/>
<evidence type="ECO:0000313" key="7">
    <source>
        <dbReference type="Proteomes" id="UP000448199"/>
    </source>
</evidence>
<comment type="pathway">
    <text evidence="1 4">Purine metabolism; IMP biosynthesis via de novo pathway; N(2)-formyl-N(1)-(5-phospho-D-ribosyl)glycinamide from N(1)-(5-phospho-D-ribosyl)glycinamide (10-formyl THF route): step 1/1.</text>
</comment>
<dbReference type="CDD" id="cd08645">
    <property type="entry name" value="FMT_core_GART"/>
    <property type="match status" value="1"/>
</dbReference>
<feature type="binding site" evidence="4">
    <location>
        <position position="143"/>
    </location>
    <ligand>
        <name>(6R)-10-formyltetrahydrofolate</name>
        <dbReference type="ChEBI" id="CHEBI:195366"/>
    </ligand>
</feature>
<dbReference type="SUPFAM" id="SSF53328">
    <property type="entry name" value="Formyltransferase"/>
    <property type="match status" value="1"/>
</dbReference>
<dbReference type="PANTHER" id="PTHR43369:SF2">
    <property type="entry name" value="PHOSPHORIBOSYLGLYCINAMIDE FORMYLTRANSFERASE"/>
    <property type="match status" value="1"/>
</dbReference>
<dbReference type="UniPathway" id="UPA00074">
    <property type="reaction ID" value="UER00126"/>
</dbReference>
<dbReference type="GO" id="GO:0006189">
    <property type="term" value="P:'de novo' IMP biosynthetic process"/>
    <property type="evidence" value="ECO:0007669"/>
    <property type="project" value="UniProtKB-UniRule"/>
</dbReference>
<organism evidence="6 7">
    <name type="scientific">Qipengyuania vulgaris</name>
    <dbReference type="NCBI Taxonomy" id="291985"/>
    <lineage>
        <taxon>Bacteria</taxon>
        <taxon>Pseudomonadati</taxon>
        <taxon>Pseudomonadota</taxon>
        <taxon>Alphaproteobacteria</taxon>
        <taxon>Sphingomonadales</taxon>
        <taxon>Erythrobacteraceae</taxon>
        <taxon>Qipengyuania</taxon>
    </lineage>
</organism>
<dbReference type="Pfam" id="PF04237">
    <property type="entry name" value="YjbR"/>
    <property type="match status" value="1"/>
</dbReference>
<gene>
    <name evidence="4" type="primary">purN</name>
    <name evidence="6" type="ORF">GRI69_01845</name>
</gene>
<dbReference type="PANTHER" id="PTHR43369">
    <property type="entry name" value="PHOSPHORIBOSYLGLYCINAMIDE FORMYLTRANSFERASE"/>
    <property type="match status" value="1"/>
</dbReference>
<dbReference type="GO" id="GO:0004644">
    <property type="term" value="F:phosphoribosylglycinamide formyltransferase activity"/>
    <property type="evidence" value="ECO:0007669"/>
    <property type="project" value="UniProtKB-UniRule"/>
</dbReference>
<dbReference type="HAMAP" id="MF_01930">
    <property type="entry name" value="PurN"/>
    <property type="match status" value="1"/>
</dbReference>
<dbReference type="Proteomes" id="UP000448199">
    <property type="component" value="Unassembled WGS sequence"/>
</dbReference>
<dbReference type="GO" id="GO:0005829">
    <property type="term" value="C:cytosol"/>
    <property type="evidence" value="ECO:0007669"/>
    <property type="project" value="TreeGrafter"/>
</dbReference>
<dbReference type="Gene3D" id="3.90.1150.30">
    <property type="match status" value="1"/>
</dbReference>
<name>A0A844XNJ3_9SPHN</name>
<keyword evidence="3 4" id="KW-0658">Purine biosynthesis</keyword>
<dbReference type="InterPro" id="IPR004607">
    <property type="entry name" value="GART"/>
</dbReference>
<feature type="active site" description="Proton donor" evidence="4">
    <location>
        <position position="145"/>
    </location>
</feature>
<evidence type="ECO:0000256" key="2">
    <source>
        <dbReference type="ARBA" id="ARBA00022679"/>
    </source>
</evidence>
<reference evidence="6 7" key="1">
    <citation type="submission" date="2019-12" db="EMBL/GenBank/DDBJ databases">
        <title>Genomic-based taxomic classification of the family Erythrobacteraceae.</title>
        <authorList>
            <person name="Xu L."/>
        </authorList>
    </citation>
    <scope>NUCLEOTIDE SEQUENCE [LARGE SCALE GENOMIC DNA]</scope>
    <source>
        <strain evidence="6 7">DSM 17792</strain>
    </source>
</reference>
<comment type="catalytic activity">
    <reaction evidence="4">
        <text>N(1)-(5-phospho-beta-D-ribosyl)glycinamide + (6R)-10-formyltetrahydrofolate = N(2)-formyl-N(1)-(5-phospho-beta-D-ribosyl)glycinamide + (6S)-5,6,7,8-tetrahydrofolate + H(+)</text>
        <dbReference type="Rhea" id="RHEA:15053"/>
        <dbReference type="ChEBI" id="CHEBI:15378"/>
        <dbReference type="ChEBI" id="CHEBI:57453"/>
        <dbReference type="ChEBI" id="CHEBI:143788"/>
        <dbReference type="ChEBI" id="CHEBI:147286"/>
        <dbReference type="ChEBI" id="CHEBI:195366"/>
        <dbReference type="EC" id="2.1.2.2"/>
    </reaction>
</comment>
<protein>
    <recommendedName>
        <fullName evidence="4">Phosphoribosylglycinamide formyltransferase</fullName>
        <ecNumber evidence="4">2.1.2.2</ecNumber>
    </recommendedName>
    <alternativeName>
        <fullName evidence="4">5'-phosphoribosylglycinamide transformylase</fullName>
    </alternativeName>
    <alternativeName>
        <fullName evidence="4">GAR transformylase</fullName>
        <shortName evidence="4">GART</shortName>
    </alternativeName>
</protein>
<dbReference type="AlphaFoldDB" id="A0A844XNJ3"/>
<dbReference type="InterPro" id="IPR002376">
    <property type="entry name" value="Formyl_transf_N"/>
</dbReference>
<dbReference type="InterPro" id="IPR036477">
    <property type="entry name" value="Formyl_transf_N_sf"/>
</dbReference>
<feature type="binding site" evidence="4">
    <location>
        <position position="101"/>
    </location>
    <ligand>
        <name>(6R)-10-formyltetrahydrofolate</name>
        <dbReference type="ChEBI" id="CHEBI:195366"/>
    </ligand>
</feature>
<keyword evidence="2 4" id="KW-0808">Transferase</keyword>
<dbReference type="InterPro" id="IPR058532">
    <property type="entry name" value="YjbR/MT2646/Rv2570-like"/>
</dbReference>
<dbReference type="Pfam" id="PF00551">
    <property type="entry name" value="Formyl_trans_N"/>
    <property type="match status" value="1"/>
</dbReference>
<dbReference type="EMBL" id="WTYC01000001">
    <property type="protein sequence ID" value="MXO47004.1"/>
    <property type="molecule type" value="Genomic_DNA"/>
</dbReference>
<evidence type="ECO:0000313" key="6">
    <source>
        <dbReference type="EMBL" id="MXO47004.1"/>
    </source>
</evidence>